<evidence type="ECO:0000313" key="1">
    <source>
        <dbReference type="EMBL" id="QEE30346.1"/>
    </source>
</evidence>
<proteinExistence type="predicted"/>
<sequence length="296" mass="31760">MRTSSATGNKGLNLATRAAILATMTFAGFHAPFSHSQTTSGAAKSLDRVSSPIQFDVVSVKMHNSDTQGSRMQLQPDGIRLSNLPLQDLIVQSFDLVLSNQIVGLPSWANSPRFDIEAKVADSDIAAFHKLNLEQVRSMGRTILADRFKFASHEESRNLPFYALAVAKDGSKLKPSTLSDQDSNARTGIIGMRHASNESGGINQLTANGVTMDRLASNLSQQGLGRVVLDNTNLTGRYDFQLTWASQTAAADANSSDVSGPSIFTAVSEQLGLKLEPRKGPVPIVVIDHIEAPSLN</sequence>
<dbReference type="KEGG" id="talb:FTW19_21600"/>
<accession>A0A5B9EJV2</accession>
<evidence type="ECO:0000313" key="2">
    <source>
        <dbReference type="Proteomes" id="UP000321820"/>
    </source>
</evidence>
<dbReference type="NCBIfam" id="TIGR03435">
    <property type="entry name" value="Soli_TIGR03435"/>
    <property type="match status" value="1"/>
</dbReference>
<reference evidence="1 2" key="1">
    <citation type="submission" date="2019-08" db="EMBL/GenBank/DDBJ databases">
        <title>Complete genome sequence of Terriglobus albidus strain ORNL.</title>
        <authorList>
            <person name="Podar M."/>
        </authorList>
    </citation>
    <scope>NUCLEOTIDE SEQUENCE [LARGE SCALE GENOMIC DNA]</scope>
    <source>
        <strain evidence="1 2">ORNL</strain>
    </source>
</reference>
<dbReference type="EMBL" id="CP042806">
    <property type="protein sequence ID" value="QEE30346.1"/>
    <property type="molecule type" value="Genomic_DNA"/>
</dbReference>
<dbReference type="AlphaFoldDB" id="A0A5B9EJV2"/>
<dbReference type="Proteomes" id="UP000321820">
    <property type="component" value="Chromosome"/>
</dbReference>
<name>A0A5B9EJV2_9BACT</name>
<dbReference type="RefSeq" id="WP_147649615.1">
    <property type="nucleotide sequence ID" value="NZ_CP042806.1"/>
</dbReference>
<gene>
    <name evidence="1" type="ORF">FTW19_21600</name>
</gene>
<organism evidence="1 2">
    <name type="scientific">Terriglobus albidus</name>
    <dbReference type="NCBI Taxonomy" id="1592106"/>
    <lineage>
        <taxon>Bacteria</taxon>
        <taxon>Pseudomonadati</taxon>
        <taxon>Acidobacteriota</taxon>
        <taxon>Terriglobia</taxon>
        <taxon>Terriglobales</taxon>
        <taxon>Acidobacteriaceae</taxon>
        <taxon>Terriglobus</taxon>
    </lineage>
</organism>
<dbReference type="InterPro" id="IPR017801">
    <property type="entry name" value="DUF3738"/>
</dbReference>
<dbReference type="OrthoDB" id="108420at2"/>
<protein>
    <submittedName>
        <fullName evidence="1">TIGR03435 family protein</fullName>
    </submittedName>
</protein>
<keyword evidence="2" id="KW-1185">Reference proteome</keyword>
<dbReference type="Pfam" id="PF12543">
    <property type="entry name" value="DUF3738"/>
    <property type="match status" value="1"/>
</dbReference>